<evidence type="ECO:0000313" key="6">
    <source>
        <dbReference type="Proteomes" id="UP001157134"/>
    </source>
</evidence>
<dbReference type="PROSITE" id="PS50109">
    <property type="entry name" value="HIS_KIN"/>
    <property type="match status" value="1"/>
</dbReference>
<protein>
    <recommendedName>
        <fullName evidence="7">Response regulator</fullName>
    </recommendedName>
</protein>
<keyword evidence="1 2" id="KW-0597">Phosphoprotein</keyword>
<dbReference type="PROSITE" id="PS50110">
    <property type="entry name" value="RESPONSE_REGULATORY"/>
    <property type="match status" value="2"/>
</dbReference>
<dbReference type="InterPro" id="IPR036890">
    <property type="entry name" value="HATPase_C_sf"/>
</dbReference>
<evidence type="ECO:0000259" key="3">
    <source>
        <dbReference type="PROSITE" id="PS50109"/>
    </source>
</evidence>
<feature type="modified residue" description="4-aspartylphosphate" evidence="2">
    <location>
        <position position="57"/>
    </location>
</feature>
<dbReference type="InterPro" id="IPR011006">
    <property type="entry name" value="CheY-like_superfamily"/>
</dbReference>
<dbReference type="EMBL" id="BSSV01000001">
    <property type="protein sequence ID" value="GLX83752.1"/>
    <property type="molecule type" value="Genomic_DNA"/>
</dbReference>
<sequence length="520" mass="58238">MKKVKKTALIVDSTDNIRSAMARMLAEMDFSVVYQAVSVKEATRILTERHVDLIISDWVLPDEGGKTLLLQIRNNPETKFIPFVVCSSVADQLTVIDAIKAGVSEYLAKPFSFKMFKGRVERAFSKPLNERFGDRLDLLAKKAEEERVEKSESIANAPVMSATTQHSVLIVDDEVNNIEVANQCVRQFAKVKFALNGQRAIEICKKSPPDLILLDIMMPEMDGYQTLETLKGDPVLADIPVIFVTAKAQPSDVARGLALGAADYVTKPINFPVLEMRIKNQLKVIDNIRLRDNSLNRIIYELEQRENIERILLNYVHHPLAKMGESIDRIRHRSLTSTQLATEAEALQYSKASMERVFLTLSTSMRLEDKNFIPDLTVVNLHDIVSSTIQSLQRDQLNRSLQVDNFVSHSTEVKGEEILLTTMFTALHLNAIEAAPRGSKVSFFESTSNPRFVEVTIYNPGAVPVEIREQFFDKYVSKGKVNGVGLGTYTAKLVCQTLGGDIALEANDKETRVIIKLPKA</sequence>
<dbReference type="SMART" id="SM00448">
    <property type="entry name" value="REC"/>
    <property type="match status" value="2"/>
</dbReference>
<proteinExistence type="predicted"/>
<dbReference type="PANTHER" id="PTHR44591:SF3">
    <property type="entry name" value="RESPONSE REGULATORY DOMAIN-CONTAINING PROTEIN"/>
    <property type="match status" value="1"/>
</dbReference>
<reference evidence="5 6" key="1">
    <citation type="submission" date="2023-03" db="EMBL/GenBank/DDBJ databases">
        <title>Thalassotalea loyana LMG 22536T draft genome sequence.</title>
        <authorList>
            <person name="Sawabe T."/>
        </authorList>
    </citation>
    <scope>NUCLEOTIDE SEQUENCE [LARGE SCALE GENOMIC DNA]</scope>
    <source>
        <strain evidence="5 6">LMG 22536</strain>
    </source>
</reference>
<evidence type="ECO:0008006" key="7">
    <source>
        <dbReference type="Google" id="ProtNLM"/>
    </source>
</evidence>
<dbReference type="SUPFAM" id="SSF55874">
    <property type="entry name" value="ATPase domain of HSP90 chaperone/DNA topoisomerase II/histidine kinase"/>
    <property type="match status" value="1"/>
</dbReference>
<evidence type="ECO:0000259" key="4">
    <source>
        <dbReference type="PROSITE" id="PS50110"/>
    </source>
</evidence>
<dbReference type="RefSeq" id="WP_284295281.1">
    <property type="nucleotide sequence ID" value="NZ_BSSV01000001.1"/>
</dbReference>
<dbReference type="PANTHER" id="PTHR44591">
    <property type="entry name" value="STRESS RESPONSE REGULATOR PROTEIN 1"/>
    <property type="match status" value="1"/>
</dbReference>
<organism evidence="5 6">
    <name type="scientific">Thalassotalea loyana</name>
    <dbReference type="NCBI Taxonomy" id="280483"/>
    <lineage>
        <taxon>Bacteria</taxon>
        <taxon>Pseudomonadati</taxon>
        <taxon>Pseudomonadota</taxon>
        <taxon>Gammaproteobacteria</taxon>
        <taxon>Alteromonadales</taxon>
        <taxon>Colwelliaceae</taxon>
        <taxon>Thalassotalea</taxon>
    </lineage>
</organism>
<evidence type="ECO:0000256" key="1">
    <source>
        <dbReference type="ARBA" id="ARBA00022553"/>
    </source>
</evidence>
<dbReference type="InterPro" id="IPR003594">
    <property type="entry name" value="HATPase_dom"/>
</dbReference>
<dbReference type="InterPro" id="IPR050595">
    <property type="entry name" value="Bact_response_regulator"/>
</dbReference>
<evidence type="ECO:0000313" key="5">
    <source>
        <dbReference type="EMBL" id="GLX83752.1"/>
    </source>
</evidence>
<accession>A0ABQ6H7Z1</accession>
<evidence type="ECO:0000256" key="2">
    <source>
        <dbReference type="PROSITE-ProRule" id="PRU00169"/>
    </source>
</evidence>
<dbReference type="SUPFAM" id="SSF52172">
    <property type="entry name" value="CheY-like"/>
    <property type="match status" value="2"/>
</dbReference>
<dbReference type="Proteomes" id="UP001157134">
    <property type="component" value="Unassembled WGS sequence"/>
</dbReference>
<feature type="domain" description="Response regulatory" evidence="4">
    <location>
        <begin position="167"/>
        <end position="282"/>
    </location>
</feature>
<dbReference type="Pfam" id="PF02518">
    <property type="entry name" value="HATPase_c"/>
    <property type="match status" value="1"/>
</dbReference>
<feature type="modified residue" description="4-aspartylphosphate" evidence="2">
    <location>
        <position position="215"/>
    </location>
</feature>
<dbReference type="Pfam" id="PF00072">
    <property type="entry name" value="Response_reg"/>
    <property type="match status" value="2"/>
</dbReference>
<feature type="domain" description="Histidine kinase" evidence="3">
    <location>
        <begin position="311"/>
        <end position="520"/>
    </location>
</feature>
<feature type="domain" description="Response regulatory" evidence="4">
    <location>
        <begin position="7"/>
        <end position="124"/>
    </location>
</feature>
<name>A0ABQ6H7Z1_9GAMM</name>
<dbReference type="Gene3D" id="3.30.565.10">
    <property type="entry name" value="Histidine kinase-like ATPase, C-terminal domain"/>
    <property type="match status" value="1"/>
</dbReference>
<dbReference type="InterPro" id="IPR005467">
    <property type="entry name" value="His_kinase_dom"/>
</dbReference>
<gene>
    <name evidence="5" type="ORF">tloyanaT_00040</name>
</gene>
<dbReference type="InterPro" id="IPR001789">
    <property type="entry name" value="Sig_transdc_resp-reg_receiver"/>
</dbReference>
<dbReference type="SMART" id="SM00387">
    <property type="entry name" value="HATPase_c"/>
    <property type="match status" value="1"/>
</dbReference>
<keyword evidence="6" id="KW-1185">Reference proteome</keyword>
<comment type="caution">
    <text evidence="5">The sequence shown here is derived from an EMBL/GenBank/DDBJ whole genome shotgun (WGS) entry which is preliminary data.</text>
</comment>
<dbReference type="Gene3D" id="3.40.50.2300">
    <property type="match status" value="2"/>
</dbReference>